<keyword evidence="10" id="KW-1185">Reference proteome</keyword>
<dbReference type="EMBL" id="JAVXUP010000894">
    <property type="protein sequence ID" value="KAK3019174.1"/>
    <property type="molecule type" value="Genomic_DNA"/>
</dbReference>
<feature type="transmembrane region" description="Helical" evidence="8">
    <location>
        <begin position="20"/>
        <end position="39"/>
    </location>
</feature>
<name>A0AA88W4E5_9ASTE</name>
<dbReference type="InterPro" id="IPR045874">
    <property type="entry name" value="LRK10/LRL21-25-like"/>
</dbReference>
<keyword evidence="2" id="KW-0808">Transferase</keyword>
<comment type="subcellular location">
    <subcellularLocation>
        <location evidence="1">Membrane</location>
        <topology evidence="1">Single-pass type I membrane protein</topology>
    </subcellularLocation>
</comment>
<dbReference type="SUPFAM" id="SSF56112">
    <property type="entry name" value="Protein kinase-like (PK-like)"/>
    <property type="match status" value="1"/>
</dbReference>
<dbReference type="GO" id="GO:0004674">
    <property type="term" value="F:protein serine/threonine kinase activity"/>
    <property type="evidence" value="ECO:0007669"/>
    <property type="project" value="UniProtKB-KW"/>
</dbReference>
<organism evidence="9 10">
    <name type="scientific">Escallonia herrerae</name>
    <dbReference type="NCBI Taxonomy" id="1293975"/>
    <lineage>
        <taxon>Eukaryota</taxon>
        <taxon>Viridiplantae</taxon>
        <taxon>Streptophyta</taxon>
        <taxon>Embryophyta</taxon>
        <taxon>Tracheophyta</taxon>
        <taxon>Spermatophyta</taxon>
        <taxon>Magnoliopsida</taxon>
        <taxon>eudicotyledons</taxon>
        <taxon>Gunneridae</taxon>
        <taxon>Pentapetalae</taxon>
        <taxon>asterids</taxon>
        <taxon>campanulids</taxon>
        <taxon>Escalloniales</taxon>
        <taxon>Escalloniaceae</taxon>
        <taxon>Escallonia</taxon>
    </lineage>
</organism>
<protein>
    <submittedName>
        <fullName evidence="9">Uncharacterized protein</fullName>
    </submittedName>
</protein>
<accession>A0AA88W4E5</accession>
<comment type="caution">
    <text evidence="9">The sequence shown here is derived from an EMBL/GenBank/DDBJ whole genome shotgun (WGS) entry which is preliminary data.</text>
</comment>
<keyword evidence="2" id="KW-0723">Serine/threonine-protein kinase</keyword>
<evidence type="ECO:0000256" key="3">
    <source>
        <dbReference type="ARBA" id="ARBA00022692"/>
    </source>
</evidence>
<evidence type="ECO:0000313" key="9">
    <source>
        <dbReference type="EMBL" id="KAK3019174.1"/>
    </source>
</evidence>
<evidence type="ECO:0000256" key="4">
    <source>
        <dbReference type="ARBA" id="ARBA00022729"/>
    </source>
</evidence>
<dbReference type="Gene3D" id="3.30.200.20">
    <property type="entry name" value="Phosphorylase Kinase, domain 1"/>
    <property type="match status" value="1"/>
</dbReference>
<dbReference type="PANTHER" id="PTHR27009">
    <property type="entry name" value="RUST RESISTANCE KINASE LR10-RELATED"/>
    <property type="match status" value="1"/>
</dbReference>
<gene>
    <name evidence="9" type="ORF">RJ639_004723</name>
</gene>
<keyword evidence="2" id="KW-0418">Kinase</keyword>
<sequence>MDFVDKSSATLNPYYRVMMMAARFSVGVPFVLAVLICTLRKQHSSMYDSIEHFLQNYYNLVSIRYAFSEIKKITNDFKNELGEGGFGTIYKGKLRSGLLVFVKMMDKSKATWQDFINAFTLMVLNAQLSMILYPLVLLRNPYSPEKNISISRLTTSFLMRISLQKFPTLALKNYTPLITALYLTEARGTMGYMAPELFYKNIDWRCLVLSRCLQFRDVVDGNSEKKKKR</sequence>
<evidence type="ECO:0000313" key="10">
    <source>
        <dbReference type="Proteomes" id="UP001188597"/>
    </source>
</evidence>
<dbReference type="AlphaFoldDB" id="A0AA88W4E5"/>
<feature type="transmembrane region" description="Helical" evidence="8">
    <location>
        <begin position="115"/>
        <end position="136"/>
    </location>
</feature>
<evidence type="ECO:0000256" key="2">
    <source>
        <dbReference type="ARBA" id="ARBA00022527"/>
    </source>
</evidence>
<keyword evidence="3 8" id="KW-0812">Transmembrane</keyword>
<keyword evidence="7" id="KW-0325">Glycoprotein</keyword>
<dbReference type="GO" id="GO:0016020">
    <property type="term" value="C:membrane"/>
    <property type="evidence" value="ECO:0007669"/>
    <property type="project" value="UniProtKB-SubCell"/>
</dbReference>
<reference evidence="9" key="1">
    <citation type="submission" date="2022-12" db="EMBL/GenBank/DDBJ databases">
        <title>Draft genome assemblies for two species of Escallonia (Escalloniales).</title>
        <authorList>
            <person name="Chanderbali A."/>
            <person name="Dervinis C."/>
            <person name="Anghel I."/>
            <person name="Soltis D."/>
            <person name="Soltis P."/>
            <person name="Zapata F."/>
        </authorList>
    </citation>
    <scope>NUCLEOTIDE SEQUENCE</scope>
    <source>
        <strain evidence="9">UCBG64.0493</strain>
        <tissue evidence="9">Leaf</tissue>
    </source>
</reference>
<evidence type="ECO:0000256" key="1">
    <source>
        <dbReference type="ARBA" id="ARBA00004479"/>
    </source>
</evidence>
<proteinExistence type="predicted"/>
<dbReference type="InterPro" id="IPR011009">
    <property type="entry name" value="Kinase-like_dom_sf"/>
</dbReference>
<evidence type="ECO:0000256" key="5">
    <source>
        <dbReference type="ARBA" id="ARBA00022989"/>
    </source>
</evidence>
<keyword evidence="6 8" id="KW-0472">Membrane</keyword>
<evidence type="ECO:0000256" key="8">
    <source>
        <dbReference type="SAM" id="Phobius"/>
    </source>
</evidence>
<dbReference type="Proteomes" id="UP001188597">
    <property type="component" value="Unassembled WGS sequence"/>
</dbReference>
<keyword evidence="4" id="KW-0732">Signal</keyword>
<evidence type="ECO:0000256" key="6">
    <source>
        <dbReference type="ARBA" id="ARBA00023136"/>
    </source>
</evidence>
<keyword evidence="5 8" id="KW-1133">Transmembrane helix</keyword>
<evidence type="ECO:0000256" key="7">
    <source>
        <dbReference type="ARBA" id="ARBA00023180"/>
    </source>
</evidence>